<dbReference type="GO" id="GO:0046872">
    <property type="term" value="F:metal ion binding"/>
    <property type="evidence" value="ECO:0007669"/>
    <property type="project" value="UniProtKB-KW"/>
</dbReference>
<dbReference type="AlphaFoldDB" id="A0ABD3NEE7"/>
<organism evidence="9 10">
    <name type="scientific">Stephanodiscus triporus</name>
    <dbReference type="NCBI Taxonomy" id="2934178"/>
    <lineage>
        <taxon>Eukaryota</taxon>
        <taxon>Sar</taxon>
        <taxon>Stramenopiles</taxon>
        <taxon>Ochrophyta</taxon>
        <taxon>Bacillariophyta</taxon>
        <taxon>Coscinodiscophyceae</taxon>
        <taxon>Thalassiosirophycidae</taxon>
        <taxon>Stephanodiscales</taxon>
        <taxon>Stephanodiscaceae</taxon>
        <taxon>Stephanodiscus</taxon>
    </lineage>
</organism>
<evidence type="ECO:0000256" key="3">
    <source>
        <dbReference type="ARBA" id="ARBA00006958"/>
    </source>
</evidence>
<evidence type="ECO:0000256" key="7">
    <source>
        <dbReference type="ARBA" id="ARBA00023242"/>
    </source>
</evidence>
<evidence type="ECO:0000256" key="4">
    <source>
        <dbReference type="ARBA" id="ARBA00022722"/>
    </source>
</evidence>
<evidence type="ECO:0000313" key="9">
    <source>
        <dbReference type="EMBL" id="KAL3774298.1"/>
    </source>
</evidence>
<comment type="subcellular location">
    <subcellularLocation>
        <location evidence="2">Nucleus</location>
    </subcellularLocation>
</comment>
<dbReference type="InterPro" id="IPR027806">
    <property type="entry name" value="HARBI1_dom"/>
</dbReference>
<comment type="caution">
    <text evidence="9">The sequence shown here is derived from an EMBL/GenBank/DDBJ whole genome shotgun (WGS) entry which is preliminary data.</text>
</comment>
<sequence>MRFRPSLLSLLAVFKERKGNLLKISPVLSVSAAAEVLYHGIKDAARVLRRYKKKGLKTDSNTPPPIPNGRISTSVRLACALRYFAGGSPYDIMSVYGVSHTIILDSVWCVVEATNQVADFYIEYPKSCFEQKKIAKGFEEKSDVGFSNCAGCVDGLLIWTHKPTEKDAEMSGVGQKKFLCGRKSKFGLNCQAISDVRGRILDISIVYGGASSDCLAFEGSDIFQKLELGLLHDDLVLFGDNAYLNSKFMVTPYPNVSSGSKDDFNFFHSQLRIRVECAFGMLVGRWGLLRAAIPQNISLTRTIALVHALAKLHNFCIDMHDKMHSKEPASGDIPERLQEDEDYMVTHSPEGYITMTTTDVSGVSLPSGLMDCGHHSDDMPRALRRTRSILNDIEESCPTSQPRELLHLQVIESQLTRPHENQINHK</sequence>
<keyword evidence="5" id="KW-0479">Metal-binding</keyword>
<accession>A0ABD3NEE7</accession>
<keyword evidence="4" id="KW-0540">Nuclease</keyword>
<evidence type="ECO:0000256" key="1">
    <source>
        <dbReference type="ARBA" id="ARBA00001968"/>
    </source>
</evidence>
<keyword evidence="10" id="KW-1185">Reference proteome</keyword>
<gene>
    <name evidence="9" type="ORF">ACHAW5_010202</name>
</gene>
<name>A0ABD3NEE7_9STRA</name>
<proteinExistence type="inferred from homology"/>
<feature type="domain" description="DDE Tnp4" evidence="8">
    <location>
        <begin position="153"/>
        <end position="314"/>
    </location>
</feature>
<evidence type="ECO:0000256" key="6">
    <source>
        <dbReference type="ARBA" id="ARBA00022801"/>
    </source>
</evidence>
<evidence type="ECO:0000259" key="8">
    <source>
        <dbReference type="Pfam" id="PF13359"/>
    </source>
</evidence>
<dbReference type="Pfam" id="PF13359">
    <property type="entry name" value="DDE_Tnp_4"/>
    <property type="match status" value="1"/>
</dbReference>
<protein>
    <recommendedName>
        <fullName evidence="8">DDE Tnp4 domain-containing protein</fullName>
    </recommendedName>
</protein>
<evidence type="ECO:0000256" key="5">
    <source>
        <dbReference type="ARBA" id="ARBA00022723"/>
    </source>
</evidence>
<dbReference type="EMBL" id="JALLAZ020001477">
    <property type="protein sequence ID" value="KAL3774298.1"/>
    <property type="molecule type" value="Genomic_DNA"/>
</dbReference>
<comment type="similarity">
    <text evidence="3">Belongs to the HARBI1 family.</text>
</comment>
<keyword evidence="7" id="KW-0539">Nucleus</keyword>
<dbReference type="Proteomes" id="UP001530315">
    <property type="component" value="Unassembled WGS sequence"/>
</dbReference>
<evidence type="ECO:0000313" key="10">
    <source>
        <dbReference type="Proteomes" id="UP001530315"/>
    </source>
</evidence>
<dbReference type="GO" id="GO:0004518">
    <property type="term" value="F:nuclease activity"/>
    <property type="evidence" value="ECO:0007669"/>
    <property type="project" value="UniProtKB-KW"/>
</dbReference>
<dbReference type="GO" id="GO:0005634">
    <property type="term" value="C:nucleus"/>
    <property type="evidence" value="ECO:0007669"/>
    <property type="project" value="UniProtKB-SubCell"/>
</dbReference>
<evidence type="ECO:0000256" key="2">
    <source>
        <dbReference type="ARBA" id="ARBA00004123"/>
    </source>
</evidence>
<dbReference type="PANTHER" id="PTHR22930:SF85">
    <property type="entry name" value="GH03217P-RELATED"/>
    <property type="match status" value="1"/>
</dbReference>
<dbReference type="PANTHER" id="PTHR22930">
    <property type="match status" value="1"/>
</dbReference>
<dbReference type="InterPro" id="IPR045249">
    <property type="entry name" value="HARBI1-like"/>
</dbReference>
<comment type="cofactor">
    <cofactor evidence="1">
        <name>a divalent metal cation</name>
        <dbReference type="ChEBI" id="CHEBI:60240"/>
    </cofactor>
</comment>
<keyword evidence="6" id="KW-0378">Hydrolase</keyword>
<dbReference type="GO" id="GO:0016787">
    <property type="term" value="F:hydrolase activity"/>
    <property type="evidence" value="ECO:0007669"/>
    <property type="project" value="UniProtKB-KW"/>
</dbReference>
<reference evidence="9 10" key="1">
    <citation type="submission" date="2024-10" db="EMBL/GenBank/DDBJ databases">
        <title>Updated reference genomes for cyclostephanoid diatoms.</title>
        <authorList>
            <person name="Roberts W.R."/>
            <person name="Alverson A.J."/>
        </authorList>
    </citation>
    <scope>NUCLEOTIDE SEQUENCE [LARGE SCALE GENOMIC DNA]</scope>
    <source>
        <strain evidence="9 10">AJA276-08</strain>
    </source>
</reference>